<keyword evidence="3" id="KW-1185">Reference proteome</keyword>
<dbReference type="Proteomes" id="UP000076976">
    <property type="component" value="Unassembled WGS sequence"/>
</dbReference>
<dbReference type="InterPro" id="IPR006070">
    <property type="entry name" value="Sua5-like_dom"/>
</dbReference>
<dbReference type="NCBIfam" id="TIGR00057">
    <property type="entry name" value="L-threonylcarbamoyladenylate synthase"/>
    <property type="match status" value="1"/>
</dbReference>
<proteinExistence type="predicted"/>
<dbReference type="PROSITE" id="PS51163">
    <property type="entry name" value="YRDC"/>
    <property type="match status" value="1"/>
</dbReference>
<dbReference type="SUPFAM" id="SSF55821">
    <property type="entry name" value="YrdC/RibB"/>
    <property type="match status" value="1"/>
</dbReference>
<dbReference type="PANTHER" id="PTHR42828:SF3">
    <property type="entry name" value="THREONYLCARBAMOYL-AMP SYNTHASE"/>
    <property type="match status" value="1"/>
</dbReference>
<dbReference type="Pfam" id="PF01300">
    <property type="entry name" value="Sua5_yciO_yrdC"/>
    <property type="match status" value="1"/>
</dbReference>
<dbReference type="AlphaFoldDB" id="A0A176QBD8"/>
<dbReference type="GO" id="GO:0003725">
    <property type="term" value="F:double-stranded RNA binding"/>
    <property type="evidence" value="ECO:0007669"/>
    <property type="project" value="InterPro"/>
</dbReference>
<feature type="domain" description="YrdC-like" evidence="1">
    <location>
        <begin position="14"/>
        <end position="200"/>
    </location>
</feature>
<dbReference type="RefSeq" id="WP_068275739.1">
    <property type="nucleotide sequence ID" value="NZ_LQZG01000003.1"/>
</dbReference>
<dbReference type="EMBL" id="LQZG01000003">
    <property type="protein sequence ID" value="OAB87043.1"/>
    <property type="molecule type" value="Genomic_DNA"/>
</dbReference>
<gene>
    <name evidence="2" type="ORF">AWH69_11720</name>
</gene>
<dbReference type="STRING" id="262209.AWH69_11720"/>
<evidence type="ECO:0000259" key="1">
    <source>
        <dbReference type="PROSITE" id="PS51163"/>
    </source>
</evidence>
<evidence type="ECO:0000313" key="3">
    <source>
        <dbReference type="Proteomes" id="UP000076976"/>
    </source>
</evidence>
<accession>A0A176QBD8</accession>
<comment type="caution">
    <text evidence="2">The sequence shown here is derived from an EMBL/GenBank/DDBJ whole genome shotgun (WGS) entry which is preliminary data.</text>
</comment>
<reference evidence="2 3" key="1">
    <citation type="submission" date="2016-01" db="EMBL/GenBank/DDBJ databases">
        <title>Janibacter melonis strain CD11_4 genome sequencing and assembly.</title>
        <authorList>
            <person name="Nair G.R."/>
            <person name="Kaur G."/>
            <person name="Chander A.M."/>
            <person name="Mayilraj S."/>
        </authorList>
    </citation>
    <scope>NUCLEOTIDE SEQUENCE [LARGE SCALE GENOMIC DNA]</scope>
    <source>
        <strain evidence="2 3">CD11-4</strain>
    </source>
</reference>
<dbReference type="Gene3D" id="3.90.870.10">
    <property type="entry name" value="DHBP synthase"/>
    <property type="match status" value="1"/>
</dbReference>
<evidence type="ECO:0000313" key="2">
    <source>
        <dbReference type="EMBL" id="OAB87043.1"/>
    </source>
</evidence>
<protein>
    <submittedName>
        <fullName evidence="2">Translation factor Sua5</fullName>
    </submittedName>
</protein>
<dbReference type="PANTHER" id="PTHR42828">
    <property type="entry name" value="DHBP SYNTHASE RIBB-LIKE ALPHA/BETA DOMAIN-CONTAINING PROTEIN"/>
    <property type="match status" value="1"/>
</dbReference>
<sequence>MATFVEVHPDNPQPRTIGQVVARIREGALVAFPTDSGYALGGRLDDQSIKDRIRDIRRLDDKHHYTLLCRDFAQLGQLVHVDNHVFRTVRATTPGPYTFILPATKEVPRRLLHAKKKTVGVRIPDNPVVQALLAELGEPMLSSTLLLPGQDETPVFGWDVKEELDHAVDVVIDAGEVSTAPTTVVDYSSGTAEIARQGAGDAHPFVEG</sequence>
<organism evidence="2 3">
    <name type="scientific">Janibacter melonis</name>
    <dbReference type="NCBI Taxonomy" id="262209"/>
    <lineage>
        <taxon>Bacteria</taxon>
        <taxon>Bacillati</taxon>
        <taxon>Actinomycetota</taxon>
        <taxon>Actinomycetes</taxon>
        <taxon>Micrococcales</taxon>
        <taxon>Intrasporangiaceae</taxon>
        <taxon>Janibacter</taxon>
    </lineage>
</organism>
<dbReference type="InterPro" id="IPR017945">
    <property type="entry name" value="DHBP_synth_RibB-like_a/b_dom"/>
</dbReference>
<dbReference type="InterPro" id="IPR052532">
    <property type="entry name" value="SUA5_domain"/>
</dbReference>
<name>A0A176QBD8_9MICO</name>